<evidence type="ECO:0000313" key="7">
    <source>
        <dbReference type="EMBL" id="PPQ87128.1"/>
    </source>
</evidence>
<keyword evidence="3" id="KW-0067">ATP-binding</keyword>
<keyword evidence="6" id="KW-0472">Membrane</keyword>
<proteinExistence type="inferred from homology"/>
<dbReference type="OrthoDB" id="10248520at2759"/>
<keyword evidence="4" id="KW-0143">Chaperone</keyword>
<feature type="transmembrane region" description="Helical" evidence="6">
    <location>
        <begin position="36"/>
        <end position="53"/>
    </location>
</feature>
<dbReference type="GO" id="GO:0140662">
    <property type="term" value="F:ATP-dependent protein folding chaperone"/>
    <property type="evidence" value="ECO:0007669"/>
    <property type="project" value="InterPro"/>
</dbReference>
<evidence type="ECO:0000256" key="3">
    <source>
        <dbReference type="ARBA" id="ARBA00022840"/>
    </source>
</evidence>
<dbReference type="EMBL" id="NHYD01002366">
    <property type="protein sequence ID" value="PPQ87128.1"/>
    <property type="molecule type" value="Genomic_DNA"/>
</dbReference>
<keyword evidence="8" id="KW-1185">Reference proteome</keyword>
<evidence type="ECO:0000313" key="8">
    <source>
        <dbReference type="Proteomes" id="UP000283269"/>
    </source>
</evidence>
<sequence>MSVVDSGTAYPLALLLYAISMVVPSLSVIVSPCSKVQYYIKAVLIIVAGQIYIQHHRCKGALPGILSWTSTTKDRDGDGAEVAECLGPKAILRVNVILNPMGGILLTHAGNVILREIDVAHPAAKNMIELSRTQDEECADDTTSVIILGAQSPPLFFFLSHSPPSLSPSPVTPSNTQPAKSLRSPSPSSSGTSTPSSSSPPTTKSSPRHSPSSSAFSPHRHRRRTNAQPYQDIHRHQSDMMCTLALQAVCTVAESRGHGVVPGAVAAAGEGIGGGRQGHVHRQTNADIKRYARVEKIPVSEIEESRGLSGVLLNKDIAHPAMRRRIILLDLPLEYKKGESQTNMEFSKVGDWARAQEMEERHLNARKTLHPTGHRSQNWHDRNVPIVFPNNSFGLASNNAPSMRSTSFEPLVFHKVIETQ</sequence>
<dbReference type="Gene3D" id="3.30.260.10">
    <property type="entry name" value="TCP-1-like chaperonin intermediate domain"/>
    <property type="match status" value="1"/>
</dbReference>
<dbReference type="Gene3D" id="1.10.560.10">
    <property type="entry name" value="GroEL-like equatorial domain"/>
    <property type="match status" value="1"/>
</dbReference>
<evidence type="ECO:0000256" key="1">
    <source>
        <dbReference type="ARBA" id="ARBA00008020"/>
    </source>
</evidence>
<feature type="compositionally biased region" description="Low complexity" evidence="5">
    <location>
        <begin position="181"/>
        <end position="217"/>
    </location>
</feature>
<accession>A0A409X8K4</accession>
<dbReference type="Pfam" id="PF00118">
    <property type="entry name" value="Cpn60_TCP1"/>
    <property type="match status" value="1"/>
</dbReference>
<evidence type="ECO:0000256" key="4">
    <source>
        <dbReference type="ARBA" id="ARBA00023186"/>
    </source>
</evidence>
<dbReference type="GO" id="GO:0005524">
    <property type="term" value="F:ATP binding"/>
    <property type="evidence" value="ECO:0007669"/>
    <property type="project" value="UniProtKB-KW"/>
</dbReference>
<dbReference type="InterPro" id="IPR017998">
    <property type="entry name" value="Chaperone_TCP-1"/>
</dbReference>
<dbReference type="SUPFAM" id="SSF48592">
    <property type="entry name" value="GroEL equatorial domain-like"/>
    <property type="match status" value="1"/>
</dbReference>
<dbReference type="InterPro" id="IPR027409">
    <property type="entry name" value="GroEL-like_apical_dom_sf"/>
</dbReference>
<comment type="similarity">
    <text evidence="1">Belongs to the TCP-1 chaperonin family.</text>
</comment>
<organism evidence="7 8">
    <name type="scientific">Psilocybe cyanescens</name>
    <dbReference type="NCBI Taxonomy" id="93625"/>
    <lineage>
        <taxon>Eukaryota</taxon>
        <taxon>Fungi</taxon>
        <taxon>Dikarya</taxon>
        <taxon>Basidiomycota</taxon>
        <taxon>Agaricomycotina</taxon>
        <taxon>Agaricomycetes</taxon>
        <taxon>Agaricomycetidae</taxon>
        <taxon>Agaricales</taxon>
        <taxon>Agaricineae</taxon>
        <taxon>Strophariaceae</taxon>
        <taxon>Psilocybe</taxon>
    </lineage>
</organism>
<keyword evidence="6" id="KW-0812">Transmembrane</keyword>
<feature type="transmembrane region" description="Helical" evidence="6">
    <location>
        <begin position="12"/>
        <end position="30"/>
    </location>
</feature>
<reference evidence="7 8" key="1">
    <citation type="journal article" date="2018" name="Evol. Lett.">
        <title>Horizontal gene cluster transfer increased hallucinogenic mushroom diversity.</title>
        <authorList>
            <person name="Reynolds H.T."/>
            <person name="Vijayakumar V."/>
            <person name="Gluck-Thaler E."/>
            <person name="Korotkin H.B."/>
            <person name="Matheny P.B."/>
            <person name="Slot J.C."/>
        </authorList>
    </citation>
    <scope>NUCLEOTIDE SEQUENCE [LARGE SCALE GENOMIC DNA]</scope>
    <source>
        <strain evidence="7 8">2631</strain>
    </source>
</reference>
<dbReference type="InterPro" id="IPR027413">
    <property type="entry name" value="GROEL-like_equatorial_sf"/>
</dbReference>
<keyword evidence="6" id="KW-1133">Transmembrane helix</keyword>
<gene>
    <name evidence="7" type="ORF">CVT25_001020</name>
</gene>
<dbReference type="SUPFAM" id="SSF52029">
    <property type="entry name" value="GroEL apical domain-like"/>
    <property type="match status" value="1"/>
</dbReference>
<dbReference type="AlphaFoldDB" id="A0A409X8K4"/>
<dbReference type="PANTHER" id="PTHR11353">
    <property type="entry name" value="CHAPERONIN"/>
    <property type="match status" value="1"/>
</dbReference>
<evidence type="ECO:0000256" key="5">
    <source>
        <dbReference type="SAM" id="MobiDB-lite"/>
    </source>
</evidence>
<dbReference type="InParanoid" id="A0A409X8K4"/>
<dbReference type="InterPro" id="IPR002423">
    <property type="entry name" value="Cpn60/GroEL/TCP-1"/>
</dbReference>
<dbReference type="InterPro" id="IPR027410">
    <property type="entry name" value="TCP-1-like_intermed_sf"/>
</dbReference>
<comment type="caution">
    <text evidence="7">The sequence shown here is derived from an EMBL/GenBank/DDBJ whole genome shotgun (WGS) entry which is preliminary data.</text>
</comment>
<protein>
    <submittedName>
        <fullName evidence="7">Uncharacterized protein</fullName>
    </submittedName>
</protein>
<evidence type="ECO:0000256" key="6">
    <source>
        <dbReference type="SAM" id="Phobius"/>
    </source>
</evidence>
<keyword evidence="2" id="KW-0547">Nucleotide-binding</keyword>
<dbReference type="Proteomes" id="UP000283269">
    <property type="component" value="Unassembled WGS sequence"/>
</dbReference>
<evidence type="ECO:0000256" key="2">
    <source>
        <dbReference type="ARBA" id="ARBA00022741"/>
    </source>
</evidence>
<dbReference type="STRING" id="93625.A0A409X8K4"/>
<feature type="region of interest" description="Disordered" evidence="5">
    <location>
        <begin position="164"/>
        <end position="233"/>
    </location>
</feature>
<name>A0A409X8K4_PSICY</name>